<evidence type="ECO:0000256" key="5">
    <source>
        <dbReference type="ARBA" id="ARBA00023004"/>
    </source>
</evidence>
<dbReference type="RefSeq" id="WP_175419449.1">
    <property type="nucleotide sequence ID" value="NZ_CP034412.1"/>
</dbReference>
<keyword evidence="9" id="KW-1185">Reference proteome</keyword>
<evidence type="ECO:0000256" key="3">
    <source>
        <dbReference type="ARBA" id="ARBA00022723"/>
    </source>
</evidence>
<dbReference type="InterPro" id="IPR001128">
    <property type="entry name" value="Cyt_P450"/>
</dbReference>
<organism evidence="8 9">
    <name type="scientific">Glutamicibacter creatinolyticus</name>
    <dbReference type="NCBI Taxonomy" id="162496"/>
    <lineage>
        <taxon>Bacteria</taxon>
        <taxon>Bacillati</taxon>
        <taxon>Actinomycetota</taxon>
        <taxon>Actinomycetes</taxon>
        <taxon>Micrococcales</taxon>
        <taxon>Micrococcaceae</taxon>
        <taxon>Glutamicibacter</taxon>
    </lineage>
</organism>
<dbReference type="Pfam" id="PF00067">
    <property type="entry name" value="p450"/>
    <property type="match status" value="1"/>
</dbReference>
<dbReference type="KEGG" id="gcr:GcLGCM259_2684"/>
<keyword evidence="5" id="KW-0408">Iron</keyword>
<dbReference type="PANTHER" id="PTHR24286:SF384">
    <property type="entry name" value="P450, PUTATIVE (EUROFUNG)-RELATED"/>
    <property type="match status" value="1"/>
</dbReference>
<evidence type="ECO:0000256" key="2">
    <source>
        <dbReference type="ARBA" id="ARBA00022617"/>
    </source>
</evidence>
<dbReference type="SUPFAM" id="SSF48264">
    <property type="entry name" value="Cytochrome P450"/>
    <property type="match status" value="1"/>
</dbReference>
<evidence type="ECO:0000256" key="4">
    <source>
        <dbReference type="ARBA" id="ARBA00023002"/>
    </source>
</evidence>
<dbReference type="GO" id="GO:0016125">
    <property type="term" value="P:sterol metabolic process"/>
    <property type="evidence" value="ECO:0007669"/>
    <property type="project" value="TreeGrafter"/>
</dbReference>
<evidence type="ECO:0000256" key="1">
    <source>
        <dbReference type="ARBA" id="ARBA00010617"/>
    </source>
</evidence>
<accession>A0A5B7WWG1</accession>
<gene>
    <name evidence="8" type="ORF">GcLGCM259_2684</name>
</gene>
<dbReference type="GO" id="GO:0020037">
    <property type="term" value="F:heme binding"/>
    <property type="evidence" value="ECO:0007669"/>
    <property type="project" value="InterPro"/>
</dbReference>
<comment type="similarity">
    <text evidence="1">Belongs to the cytochrome P450 family.</text>
</comment>
<keyword evidence="2" id="KW-0349">Heme</keyword>
<evidence type="ECO:0000313" key="8">
    <source>
        <dbReference type="EMBL" id="QCY48391.1"/>
    </source>
</evidence>
<keyword evidence="6" id="KW-0503">Monooxygenase</keyword>
<feature type="compositionally biased region" description="Polar residues" evidence="7">
    <location>
        <begin position="1"/>
        <end position="17"/>
    </location>
</feature>
<evidence type="ECO:0000313" key="9">
    <source>
        <dbReference type="Proteomes" id="UP000307000"/>
    </source>
</evidence>
<dbReference type="GO" id="GO:0004497">
    <property type="term" value="F:monooxygenase activity"/>
    <property type="evidence" value="ECO:0007669"/>
    <property type="project" value="UniProtKB-KW"/>
</dbReference>
<keyword evidence="4" id="KW-0560">Oxidoreductase</keyword>
<dbReference type="AlphaFoldDB" id="A0A5B7WWG1"/>
<dbReference type="Proteomes" id="UP000307000">
    <property type="component" value="Chromosome"/>
</dbReference>
<dbReference type="PANTHER" id="PTHR24286">
    <property type="entry name" value="CYTOCHROME P450 26"/>
    <property type="match status" value="1"/>
</dbReference>
<dbReference type="EMBL" id="CP034412">
    <property type="protein sequence ID" value="QCY48391.1"/>
    <property type="molecule type" value="Genomic_DNA"/>
</dbReference>
<protein>
    <submittedName>
        <fullName evidence="8">Cytochrome P450</fullName>
    </submittedName>
</protein>
<reference evidence="8 9" key="1">
    <citation type="submission" date="2018-12" db="EMBL/GenBank/DDBJ databases">
        <title>Complete Genome Sequence of Glutamicibacter creatinolyticus strain LGCM259,isolated from an abscess of a 12-year-old mare in Italy.</title>
        <authorList>
            <person name="Santos R.G."/>
            <person name="Silva A.L."/>
            <person name="Seyffert N."/>
            <person name="Castro T.L.P."/>
            <person name="Attili A.R."/>
            <person name="Rifici C."/>
            <person name="Mazzullo G."/>
            <person name="Brenig B."/>
            <person name="Venanzi F."/>
            <person name="Azevedo V."/>
        </authorList>
    </citation>
    <scope>NUCLEOTIDE SEQUENCE [LARGE SCALE GENOMIC DNA]</scope>
    <source>
        <strain evidence="8 9">LGCM 259</strain>
    </source>
</reference>
<feature type="region of interest" description="Disordered" evidence="7">
    <location>
        <begin position="1"/>
        <end position="20"/>
    </location>
</feature>
<keyword evidence="3" id="KW-0479">Metal-binding</keyword>
<dbReference type="InterPro" id="IPR036396">
    <property type="entry name" value="Cyt_P450_sf"/>
</dbReference>
<dbReference type="Gene3D" id="1.10.630.10">
    <property type="entry name" value="Cytochrome P450"/>
    <property type="match status" value="1"/>
</dbReference>
<dbReference type="GO" id="GO:0016705">
    <property type="term" value="F:oxidoreductase activity, acting on paired donors, with incorporation or reduction of molecular oxygen"/>
    <property type="evidence" value="ECO:0007669"/>
    <property type="project" value="InterPro"/>
</dbReference>
<proteinExistence type="inferred from homology"/>
<sequence length="453" mass="51083">MTEPELTQSSLNATQNPLPRPTWPETAQIVADIFAPVLAKGPIRRRPKVMAVAGRLDIERRGVKRMQVLADKYGPGPLQLKLFGREFSLILDPQDVHRVLDQTPEPFTPAELLKRKALEHFEPRSSLITRGPQRAGRREFNEKALGSDHPIHKMASMLLPAVREEAKILLDEVGAESGTLRWDDFNRAWFRMVRRVVLGDSARNDDRLIELIESLRSRGNLAFLRPLDRVTRDDFHATLKEILDRAEPGSLAAFMQNMGPSETEPADQVPQWLFAFDPAGTAAWAAMALLSSDEPKMDEAREEALVQASDPAPLLPKLRHAVLDTLRLWPTTPFILRQATRAVEFTPGIMPKGTSALIFAPYFHRDDRHLDYANTFSPHIWDAERTNTDWPLVPFSDGSGICPGRHLVLMLTSNFIAELVRAHDVRLLQPSLDPRNVPSTFNTYGAEFRVTSR</sequence>
<evidence type="ECO:0000256" key="6">
    <source>
        <dbReference type="ARBA" id="ARBA00023033"/>
    </source>
</evidence>
<name>A0A5B7WWG1_9MICC</name>
<evidence type="ECO:0000256" key="7">
    <source>
        <dbReference type="SAM" id="MobiDB-lite"/>
    </source>
</evidence>
<dbReference type="GO" id="GO:0005506">
    <property type="term" value="F:iron ion binding"/>
    <property type="evidence" value="ECO:0007669"/>
    <property type="project" value="InterPro"/>
</dbReference>